<dbReference type="GO" id="GO:0008171">
    <property type="term" value="F:O-methyltransferase activity"/>
    <property type="evidence" value="ECO:0007669"/>
    <property type="project" value="InterPro"/>
</dbReference>
<feature type="domain" description="O-methyltransferase C-terminal" evidence="5">
    <location>
        <begin position="119"/>
        <end position="322"/>
    </location>
</feature>
<keyword evidence="1" id="KW-0489">Methyltransferase</keyword>
<dbReference type="InterPro" id="IPR012967">
    <property type="entry name" value="COMT_dimerisation"/>
</dbReference>
<dbReference type="Gene3D" id="1.10.10.10">
    <property type="entry name" value="Winged helix-like DNA-binding domain superfamily/Winged helix DNA-binding domain"/>
    <property type="match status" value="1"/>
</dbReference>
<dbReference type="AlphaFoldDB" id="A0AAV2FIJ5"/>
<dbReference type="Pfam" id="PF00891">
    <property type="entry name" value="Methyltransf_2"/>
    <property type="match status" value="1"/>
</dbReference>
<dbReference type="InterPro" id="IPR016461">
    <property type="entry name" value="COMT-like"/>
</dbReference>
<dbReference type="PROSITE" id="PS51683">
    <property type="entry name" value="SAM_OMT_II"/>
    <property type="match status" value="1"/>
</dbReference>
<feature type="active site" description="Proton acceptor" evidence="4">
    <location>
        <position position="237"/>
    </location>
</feature>
<protein>
    <submittedName>
        <fullName evidence="7">Uncharacterized protein</fullName>
    </submittedName>
</protein>
<feature type="domain" description="O-methyltransferase dimerisation" evidence="6">
    <location>
        <begin position="2"/>
        <end position="76"/>
    </location>
</feature>
<dbReference type="InterPro" id="IPR001077">
    <property type="entry name" value="COMT_C"/>
</dbReference>
<dbReference type="InterPro" id="IPR036388">
    <property type="entry name" value="WH-like_DNA-bd_sf"/>
</dbReference>
<proteinExistence type="predicted"/>
<dbReference type="EMBL" id="OZ034819">
    <property type="protein sequence ID" value="CAL1398119.1"/>
    <property type="molecule type" value="Genomic_DNA"/>
</dbReference>
<evidence type="ECO:0000256" key="1">
    <source>
        <dbReference type="ARBA" id="ARBA00022603"/>
    </source>
</evidence>
<dbReference type="PIRSF" id="PIRSF005739">
    <property type="entry name" value="O-mtase"/>
    <property type="match status" value="1"/>
</dbReference>
<dbReference type="GO" id="GO:0046983">
    <property type="term" value="F:protein dimerization activity"/>
    <property type="evidence" value="ECO:0007669"/>
    <property type="project" value="InterPro"/>
</dbReference>
<keyword evidence="2" id="KW-0808">Transferase</keyword>
<dbReference type="Proteomes" id="UP001497516">
    <property type="component" value="Chromosome 6"/>
</dbReference>
<gene>
    <name evidence="7" type="ORF">LTRI10_LOCUS38368</name>
</gene>
<evidence type="ECO:0000259" key="6">
    <source>
        <dbReference type="Pfam" id="PF08100"/>
    </source>
</evidence>
<sequence length="342" mass="37263">MAVVKCAAELGIADAIEGHKGESPLTLAQLSSALGCDPAHLGRIMRFLVHHRIFREVPAATGDVGYSQTALSRRLLLRQDGKSVTDILLMESTPVMLAPWHYLSSAARSPPAGEKPPPPPFEQAHGIPLFEYTAANPGHSKLFDDAMNCVGRWTLPAMFEALPELMDGVGTVVDVGGGNGTTLSVLVKRFPWIKGINFDLPHVASVAIESPGVEHVGGDMFERVPAADVVFIMLVLHDWNDEDCIRILKNCREAIAGRENGKVIIADAVVADHGDDEDGKSQKQKELEHVRLMLDMVMMAHTTLGKERTLKEWRFILDQAGFTRVVVTPIETVLSVIQAFPA</sequence>
<reference evidence="7 8" key="1">
    <citation type="submission" date="2024-04" db="EMBL/GenBank/DDBJ databases">
        <authorList>
            <person name="Fracassetti M."/>
        </authorList>
    </citation>
    <scope>NUCLEOTIDE SEQUENCE [LARGE SCALE GENOMIC DNA]</scope>
</reference>
<dbReference type="PANTHER" id="PTHR11746">
    <property type="entry name" value="O-METHYLTRANSFERASE"/>
    <property type="match status" value="1"/>
</dbReference>
<dbReference type="InterPro" id="IPR036390">
    <property type="entry name" value="WH_DNA-bd_sf"/>
</dbReference>
<evidence type="ECO:0000313" key="7">
    <source>
        <dbReference type="EMBL" id="CAL1398119.1"/>
    </source>
</evidence>
<dbReference type="SUPFAM" id="SSF53335">
    <property type="entry name" value="S-adenosyl-L-methionine-dependent methyltransferases"/>
    <property type="match status" value="1"/>
</dbReference>
<evidence type="ECO:0000259" key="5">
    <source>
        <dbReference type="Pfam" id="PF00891"/>
    </source>
</evidence>
<evidence type="ECO:0000256" key="2">
    <source>
        <dbReference type="ARBA" id="ARBA00022679"/>
    </source>
</evidence>
<evidence type="ECO:0000256" key="3">
    <source>
        <dbReference type="ARBA" id="ARBA00022691"/>
    </source>
</evidence>
<evidence type="ECO:0000256" key="4">
    <source>
        <dbReference type="PIRSR" id="PIRSR005739-1"/>
    </source>
</evidence>
<accession>A0AAV2FIJ5</accession>
<keyword evidence="3" id="KW-0949">S-adenosyl-L-methionine</keyword>
<organism evidence="7 8">
    <name type="scientific">Linum trigynum</name>
    <dbReference type="NCBI Taxonomy" id="586398"/>
    <lineage>
        <taxon>Eukaryota</taxon>
        <taxon>Viridiplantae</taxon>
        <taxon>Streptophyta</taxon>
        <taxon>Embryophyta</taxon>
        <taxon>Tracheophyta</taxon>
        <taxon>Spermatophyta</taxon>
        <taxon>Magnoliopsida</taxon>
        <taxon>eudicotyledons</taxon>
        <taxon>Gunneridae</taxon>
        <taxon>Pentapetalae</taxon>
        <taxon>rosids</taxon>
        <taxon>fabids</taxon>
        <taxon>Malpighiales</taxon>
        <taxon>Linaceae</taxon>
        <taxon>Linum</taxon>
    </lineage>
</organism>
<dbReference type="GO" id="GO:0032259">
    <property type="term" value="P:methylation"/>
    <property type="evidence" value="ECO:0007669"/>
    <property type="project" value="UniProtKB-KW"/>
</dbReference>
<dbReference type="Pfam" id="PF08100">
    <property type="entry name" value="Dimerisation"/>
    <property type="match status" value="1"/>
</dbReference>
<dbReference type="InterPro" id="IPR029063">
    <property type="entry name" value="SAM-dependent_MTases_sf"/>
</dbReference>
<name>A0AAV2FIJ5_9ROSI</name>
<keyword evidence="8" id="KW-1185">Reference proteome</keyword>
<dbReference type="SUPFAM" id="SSF46785">
    <property type="entry name" value="Winged helix' DNA-binding domain"/>
    <property type="match status" value="1"/>
</dbReference>
<dbReference type="Gene3D" id="3.40.50.150">
    <property type="entry name" value="Vaccinia Virus protein VP39"/>
    <property type="match status" value="1"/>
</dbReference>
<evidence type="ECO:0000313" key="8">
    <source>
        <dbReference type="Proteomes" id="UP001497516"/>
    </source>
</evidence>